<dbReference type="AlphaFoldDB" id="A0AAU9L4W1"/>
<dbReference type="PANTHER" id="PTHR10794:SF84">
    <property type="entry name" value="ESTERASE_LIPASE_THIOESTERASE FAMILY PROTEIN"/>
    <property type="match status" value="1"/>
</dbReference>
<accession>A0AAU9L4W1</accession>
<proteinExistence type="inferred from homology"/>
<dbReference type="EMBL" id="CAKLCB010000070">
    <property type="protein sequence ID" value="CAH0514377.1"/>
    <property type="molecule type" value="Genomic_DNA"/>
</dbReference>
<dbReference type="GO" id="GO:0047372">
    <property type="term" value="F:monoacylglycerol lipase activity"/>
    <property type="evidence" value="ECO:0007669"/>
    <property type="project" value="TreeGrafter"/>
</dbReference>
<evidence type="ECO:0000256" key="2">
    <source>
        <dbReference type="PIRSR" id="PIRSR005211-1"/>
    </source>
</evidence>
<dbReference type="Proteomes" id="UP001160483">
    <property type="component" value="Unassembled WGS sequence"/>
</dbReference>
<dbReference type="Proteomes" id="UP001158986">
    <property type="component" value="Unassembled WGS sequence"/>
</dbReference>
<gene>
    <name evidence="5" type="ORF">PBS001_LOCUS1133</name>
    <name evidence="4" type="ORF">PBS003_LOCUS5539</name>
</gene>
<evidence type="ECO:0000313" key="7">
    <source>
        <dbReference type="Proteomes" id="UP001160483"/>
    </source>
</evidence>
<evidence type="ECO:0000313" key="4">
    <source>
        <dbReference type="EMBL" id="CAH0478861.1"/>
    </source>
</evidence>
<dbReference type="InterPro" id="IPR029058">
    <property type="entry name" value="AB_hydrolase_fold"/>
</dbReference>
<dbReference type="InterPro" id="IPR000073">
    <property type="entry name" value="AB_hydrolase_1"/>
</dbReference>
<dbReference type="InterPro" id="IPR050960">
    <property type="entry name" value="AB_hydrolase_4_sf"/>
</dbReference>
<name>A0AAU9L4W1_9STRA</name>
<comment type="caution">
    <text evidence="4">The sequence shown here is derived from an EMBL/GenBank/DDBJ whole genome shotgun (WGS) entry which is preliminary data.</text>
</comment>
<dbReference type="PIRSF" id="PIRSF005211">
    <property type="entry name" value="Ab_hydro_YheT"/>
    <property type="match status" value="1"/>
</dbReference>
<dbReference type="Pfam" id="PF00561">
    <property type="entry name" value="Abhydrolase_1"/>
    <property type="match status" value="1"/>
</dbReference>
<sequence length="290" mass="32039">MILLPGLTGGSTEKYICNTIAHCHQLGWQCVVLNARGCANTPVTSAQLFSSGYTDDVRHVLTQLSIKYQFQQEAFLGVGFSMGANVLVKYLGEEGYQTPLTGAISIGNPFELTICSTNFTTSLFNRWTYDKALNLNLRALFFNKSNAAKQFEHFPGVDLKALQATRTVRDFDENLTKHVFHYDTVDDYYTDAGSVKKLGGVCVPLLCINAEDDPISVNLALPTDDQVKANPNVILCTTKSGGHLAFYESSLKKQLEDRKTGDKHASDMWIVHPIAEFAEAVRQIKVTTSI</sequence>
<dbReference type="SUPFAM" id="SSF53474">
    <property type="entry name" value="alpha/beta-Hydrolases"/>
    <property type="match status" value="1"/>
</dbReference>
<feature type="domain" description="AB hydrolase-1" evidence="3">
    <location>
        <begin position="1"/>
        <end position="248"/>
    </location>
</feature>
<dbReference type="EMBL" id="CAKKTJ010000281">
    <property type="protein sequence ID" value="CAH0478861.1"/>
    <property type="molecule type" value="Genomic_DNA"/>
</dbReference>
<keyword evidence="6" id="KW-1185">Reference proteome</keyword>
<dbReference type="Gene3D" id="3.40.50.1820">
    <property type="entry name" value="alpha/beta hydrolase"/>
    <property type="match status" value="1"/>
</dbReference>
<feature type="active site" description="Charge relay system" evidence="2">
    <location>
        <position position="213"/>
    </location>
</feature>
<protein>
    <recommendedName>
        <fullName evidence="3">AB hydrolase-1 domain-containing protein</fullName>
    </recommendedName>
</protein>
<feature type="active site" description="Charge relay system" evidence="2">
    <location>
        <position position="81"/>
    </location>
</feature>
<comment type="similarity">
    <text evidence="1">Belongs to the AB hydrolase superfamily. AB hydrolase 4 family.</text>
</comment>
<evidence type="ECO:0000256" key="1">
    <source>
        <dbReference type="ARBA" id="ARBA00010884"/>
    </source>
</evidence>
<evidence type="ECO:0000313" key="6">
    <source>
        <dbReference type="Proteomes" id="UP001158986"/>
    </source>
</evidence>
<evidence type="ECO:0000313" key="5">
    <source>
        <dbReference type="EMBL" id="CAH0514377.1"/>
    </source>
</evidence>
<reference evidence="4 6" key="1">
    <citation type="submission" date="2021-11" db="EMBL/GenBank/DDBJ databases">
        <authorList>
            <person name="Islam A."/>
            <person name="Islam S."/>
            <person name="Flora M.S."/>
            <person name="Rahman M."/>
            <person name="Ziaur R.M."/>
            <person name="Epstein J.H."/>
            <person name="Hassan M."/>
            <person name="Klassen M."/>
            <person name="Woodard K."/>
            <person name="Webb A."/>
            <person name="Webby R.J."/>
            <person name="El Zowalaty M.E."/>
        </authorList>
    </citation>
    <scope>NUCLEOTIDE SEQUENCE</scope>
    <source>
        <strain evidence="5">Pbs1</strain>
        <strain evidence="4">Pbs3</strain>
    </source>
</reference>
<feature type="active site" description="Charge relay system" evidence="2">
    <location>
        <position position="243"/>
    </location>
</feature>
<dbReference type="InterPro" id="IPR012020">
    <property type="entry name" value="ABHD4"/>
</dbReference>
<organism evidence="4 7">
    <name type="scientific">Peronospora belbahrii</name>
    <dbReference type="NCBI Taxonomy" id="622444"/>
    <lineage>
        <taxon>Eukaryota</taxon>
        <taxon>Sar</taxon>
        <taxon>Stramenopiles</taxon>
        <taxon>Oomycota</taxon>
        <taxon>Peronosporomycetes</taxon>
        <taxon>Peronosporales</taxon>
        <taxon>Peronosporaceae</taxon>
        <taxon>Peronospora</taxon>
    </lineage>
</organism>
<evidence type="ECO:0000259" key="3">
    <source>
        <dbReference type="Pfam" id="PF00561"/>
    </source>
</evidence>
<dbReference type="GO" id="GO:0034338">
    <property type="term" value="F:short-chain carboxylesterase activity"/>
    <property type="evidence" value="ECO:0007669"/>
    <property type="project" value="TreeGrafter"/>
</dbReference>
<dbReference type="PANTHER" id="PTHR10794">
    <property type="entry name" value="ABHYDROLASE DOMAIN-CONTAINING PROTEIN"/>
    <property type="match status" value="1"/>
</dbReference>